<evidence type="ECO:0000313" key="3">
    <source>
        <dbReference type="EMBL" id="KKY20229.1"/>
    </source>
</evidence>
<dbReference type="Proteomes" id="UP000034182">
    <property type="component" value="Unassembled WGS sequence"/>
</dbReference>
<feature type="region of interest" description="Disordered" evidence="1">
    <location>
        <begin position="285"/>
        <end position="330"/>
    </location>
</feature>
<dbReference type="Pfam" id="PF08446">
    <property type="entry name" value="PAS_2"/>
    <property type="match status" value="1"/>
</dbReference>
<organism evidence="3 4">
    <name type="scientific">Diplodia seriata</name>
    <dbReference type="NCBI Taxonomy" id="420778"/>
    <lineage>
        <taxon>Eukaryota</taxon>
        <taxon>Fungi</taxon>
        <taxon>Dikarya</taxon>
        <taxon>Ascomycota</taxon>
        <taxon>Pezizomycotina</taxon>
        <taxon>Dothideomycetes</taxon>
        <taxon>Dothideomycetes incertae sedis</taxon>
        <taxon>Botryosphaeriales</taxon>
        <taxon>Botryosphaeriaceae</taxon>
        <taxon>Diplodia</taxon>
    </lineage>
</organism>
<dbReference type="SMART" id="SM00091">
    <property type="entry name" value="PAS"/>
    <property type="match status" value="1"/>
</dbReference>
<dbReference type="InterPro" id="IPR013654">
    <property type="entry name" value="PAS_2"/>
</dbReference>
<dbReference type="PROSITE" id="PS50112">
    <property type="entry name" value="PAS"/>
    <property type="match status" value="1"/>
</dbReference>
<dbReference type="Gene3D" id="3.30.450.20">
    <property type="entry name" value="PAS domain"/>
    <property type="match status" value="1"/>
</dbReference>
<accession>A0A0G2ECK2</accession>
<feature type="domain" description="PAS" evidence="2">
    <location>
        <begin position="39"/>
        <end position="102"/>
    </location>
</feature>
<feature type="compositionally biased region" description="Low complexity" evidence="1">
    <location>
        <begin position="287"/>
        <end position="299"/>
    </location>
</feature>
<dbReference type="EMBL" id="LAQI01000102">
    <property type="protein sequence ID" value="KKY20229.1"/>
    <property type="molecule type" value="Genomic_DNA"/>
</dbReference>
<protein>
    <submittedName>
        <fullName evidence="3">Putative white collar-2</fullName>
    </submittedName>
</protein>
<comment type="caution">
    <text evidence="3">The sequence shown here is derived from an EMBL/GenBank/DDBJ whole genome shotgun (WGS) entry which is preliminary data.</text>
</comment>
<reference evidence="3 4" key="2">
    <citation type="submission" date="2015-05" db="EMBL/GenBank/DDBJ databases">
        <title>Distinctive expansion of gene families associated with plant cell wall degradation and secondary metabolism in the genomes of grapevine trunk pathogens.</title>
        <authorList>
            <person name="Lawrence D.P."/>
            <person name="Travadon R."/>
            <person name="Rolshausen P.E."/>
            <person name="Baumgartner K."/>
        </authorList>
    </citation>
    <scope>NUCLEOTIDE SEQUENCE [LARGE SCALE GENOMIC DNA]</scope>
    <source>
        <strain evidence="3">DS831</strain>
    </source>
</reference>
<name>A0A0G2ECK2_9PEZI</name>
<evidence type="ECO:0000313" key="4">
    <source>
        <dbReference type="Proteomes" id="UP000034182"/>
    </source>
</evidence>
<sequence length="409" mass="45321">MPPSDASLHDDHPVDAATPTAFLHTDLDAILPPTLDDIVLSSLHDLHFVLSPSTTILRVSANCLNLLGCEPNLLLGQRLAALIHKDDAHIFSSEIDDALLRPTSSSSFNTANTFDASLAAAAPGRPPFRFYCRIRSVVHVGSDYSAFELVGHYQVKMPASLSPLQLMMPPPGIISITARPAFTRKGRLMDGMLELKMEQIRLVTLLREMRREAASEGHFLEADDDEEQAVLAKSTATTTTPMHYPLQNMEDSLFWRAERRASSSGRRPFKRSRSSPPRLTWMASPIAPAEQQQQQYTQPDYDEEDSSPSNIQADEEGLPEEDSSKVKLGDAGIPFFVRPEGYERKISDVPRQPKRKFAAKDYCCSRREALVVATTPIHLCGLTTRDLDIAQVQPDSHAHPYIIAAVCKP</sequence>
<evidence type="ECO:0000259" key="2">
    <source>
        <dbReference type="PROSITE" id="PS50112"/>
    </source>
</evidence>
<proteinExistence type="predicted"/>
<dbReference type="CDD" id="cd00130">
    <property type="entry name" value="PAS"/>
    <property type="match status" value="1"/>
</dbReference>
<evidence type="ECO:0000256" key="1">
    <source>
        <dbReference type="SAM" id="MobiDB-lite"/>
    </source>
</evidence>
<dbReference type="InterPro" id="IPR000014">
    <property type="entry name" value="PAS"/>
</dbReference>
<dbReference type="SUPFAM" id="SSF55785">
    <property type="entry name" value="PYP-like sensor domain (PAS domain)"/>
    <property type="match status" value="1"/>
</dbReference>
<dbReference type="GO" id="GO:0006355">
    <property type="term" value="P:regulation of DNA-templated transcription"/>
    <property type="evidence" value="ECO:0007669"/>
    <property type="project" value="InterPro"/>
</dbReference>
<reference evidence="3 4" key="1">
    <citation type="submission" date="2015-03" db="EMBL/GenBank/DDBJ databases">
        <authorList>
            <person name="Morales-Cruz A."/>
            <person name="Amrine K.C."/>
            <person name="Cantu D."/>
        </authorList>
    </citation>
    <scope>NUCLEOTIDE SEQUENCE [LARGE SCALE GENOMIC DNA]</scope>
    <source>
        <strain evidence="3">DS831</strain>
    </source>
</reference>
<dbReference type="InterPro" id="IPR035965">
    <property type="entry name" value="PAS-like_dom_sf"/>
</dbReference>
<gene>
    <name evidence="3" type="ORF">UCDDS831_g04863</name>
</gene>
<dbReference type="AlphaFoldDB" id="A0A0G2ECK2"/>